<proteinExistence type="predicted"/>
<dbReference type="PANTHER" id="PTHR36439">
    <property type="entry name" value="BLL4334 PROTEIN"/>
    <property type="match status" value="1"/>
</dbReference>
<organism evidence="1 2">
    <name type="scientific">Alteracholeplasma palmae (strain ATCC 49389 / J233)</name>
    <name type="common">Acholeplasma palmae</name>
    <dbReference type="NCBI Taxonomy" id="1318466"/>
    <lineage>
        <taxon>Bacteria</taxon>
        <taxon>Bacillati</taxon>
        <taxon>Mycoplasmatota</taxon>
        <taxon>Mollicutes</taxon>
        <taxon>Acholeplasmatales</taxon>
        <taxon>Acholeplasmataceae</taxon>
        <taxon>Acholeplasma</taxon>
    </lineage>
</organism>
<reference evidence="1 2" key="1">
    <citation type="journal article" date="2013" name="J. Mol. Microbiol. Biotechnol.">
        <title>Analysis of the Complete Genomes of Acholeplasma brassicae , A. palmae and A. laidlawii and Their Comparison to the Obligate Parasites from ' Candidatus Phytoplasma'.</title>
        <authorList>
            <person name="Kube M."/>
            <person name="Siewert C."/>
            <person name="Migdoll A.M."/>
            <person name="Duduk B."/>
            <person name="Holz S."/>
            <person name="Rabus R."/>
            <person name="Seemuller E."/>
            <person name="Mitrovic J."/>
            <person name="Muller I."/>
            <person name="Buttner C."/>
            <person name="Reinhardt R."/>
        </authorList>
    </citation>
    <scope>NUCLEOTIDE SEQUENCE [LARGE SCALE GENOMIC DNA]</scope>
    <source>
        <strain evidence="1 2">J233</strain>
    </source>
</reference>
<dbReference type="Pfam" id="PF08002">
    <property type="entry name" value="DUF1697"/>
    <property type="match status" value="1"/>
</dbReference>
<dbReference type="EMBL" id="FO681347">
    <property type="protein sequence ID" value="CCV64743.1"/>
    <property type="molecule type" value="Genomic_DNA"/>
</dbReference>
<keyword evidence="2" id="KW-1185">Reference proteome</keyword>
<dbReference type="InterPro" id="IPR012545">
    <property type="entry name" value="DUF1697"/>
</dbReference>
<protein>
    <recommendedName>
        <fullName evidence="3">DUF1697 domain-containing protein</fullName>
    </recommendedName>
</protein>
<sequence>MLLRGINVGGKNIISMKELKTLFEDSGFKNVKTYINSGNVIFSSEQTDINQIISHCESLIKEQFSLDIKVLIVEINKFIKVIEQIPSTFKESDKDYYDTVVFMMPGVTAESVLNTIENKLTDYDVIHAKTDVIYWRAYLPSFSKSGLGKLAATKVNQLITIRTIKTVNKILELHYK</sequence>
<dbReference type="Proteomes" id="UP000032740">
    <property type="component" value="Chromosome"/>
</dbReference>
<evidence type="ECO:0008006" key="3">
    <source>
        <dbReference type="Google" id="ProtNLM"/>
    </source>
</evidence>
<name>U4KLK7_ALTPJ</name>
<dbReference type="PIRSF" id="PIRSF008502">
    <property type="entry name" value="UCP008502"/>
    <property type="match status" value="1"/>
</dbReference>
<dbReference type="Gene3D" id="3.30.70.1260">
    <property type="entry name" value="bacterial protein sp0830 like"/>
    <property type="match status" value="1"/>
</dbReference>
<dbReference type="AlphaFoldDB" id="U4KLK7"/>
<accession>U4KLK7</accession>
<dbReference type="Gene3D" id="3.30.70.1280">
    <property type="entry name" value="SP0830-like domains"/>
    <property type="match status" value="1"/>
</dbReference>
<dbReference type="HOGENOM" id="CLU_106303_3_0_14"/>
<evidence type="ECO:0000313" key="1">
    <source>
        <dbReference type="EMBL" id="CCV64743.1"/>
    </source>
</evidence>
<dbReference type="KEGG" id="apal:BN85411660"/>
<dbReference type="STRING" id="1318466.BN85411660"/>
<dbReference type="PANTHER" id="PTHR36439:SF1">
    <property type="entry name" value="DUF1697 DOMAIN-CONTAINING PROTEIN"/>
    <property type="match status" value="1"/>
</dbReference>
<evidence type="ECO:0000313" key="2">
    <source>
        <dbReference type="Proteomes" id="UP000032740"/>
    </source>
</evidence>
<dbReference type="SUPFAM" id="SSF160379">
    <property type="entry name" value="SP0830-like"/>
    <property type="match status" value="1"/>
</dbReference>
<gene>
    <name evidence="1" type="ORF">BN85411660</name>
</gene>